<dbReference type="GO" id="GO:0008270">
    <property type="term" value="F:zinc ion binding"/>
    <property type="evidence" value="ECO:0007669"/>
    <property type="project" value="UniProtKB-KW"/>
</dbReference>
<dbReference type="AlphaFoldDB" id="A2EZB9"/>
<feature type="domain" description="RING-type" evidence="16">
    <location>
        <begin position="427"/>
        <end position="468"/>
    </location>
</feature>
<evidence type="ECO:0000256" key="11">
    <source>
        <dbReference type="ARBA" id="ARBA00022833"/>
    </source>
</evidence>
<keyword evidence="5" id="KW-0808">Transferase</keyword>
<evidence type="ECO:0000256" key="12">
    <source>
        <dbReference type="ARBA" id="ARBA00022989"/>
    </source>
</evidence>
<dbReference type="Gene3D" id="3.30.40.10">
    <property type="entry name" value="Zinc/RING finger domain, C3HC4 (zinc finger)"/>
    <property type="match status" value="1"/>
</dbReference>
<dbReference type="InterPro" id="IPR013083">
    <property type="entry name" value="Znf_RING/FYVE/PHD"/>
</dbReference>
<name>A2EZB9_TRIV3</name>
<dbReference type="RefSeq" id="XP_001330480.1">
    <property type="nucleotide sequence ID" value="XM_001330445.1"/>
</dbReference>
<evidence type="ECO:0000259" key="16">
    <source>
        <dbReference type="PROSITE" id="PS50089"/>
    </source>
</evidence>
<keyword evidence="13 15" id="KW-0472">Membrane</keyword>
<protein>
    <recommendedName>
        <fullName evidence="4">RING-type E3 ubiquitin transferase</fullName>
        <ecNumber evidence="4">2.3.2.27</ecNumber>
    </recommendedName>
</protein>
<evidence type="ECO:0000256" key="15">
    <source>
        <dbReference type="SAM" id="Phobius"/>
    </source>
</evidence>
<evidence type="ECO:0000256" key="5">
    <source>
        <dbReference type="ARBA" id="ARBA00022679"/>
    </source>
</evidence>
<evidence type="ECO:0000313" key="17">
    <source>
        <dbReference type="EMBL" id="EAY02000.1"/>
    </source>
</evidence>
<dbReference type="Proteomes" id="UP000001542">
    <property type="component" value="Unassembled WGS sequence"/>
</dbReference>
<dbReference type="GO" id="GO:0061630">
    <property type="term" value="F:ubiquitin protein ligase activity"/>
    <property type="evidence" value="ECO:0000318"/>
    <property type="project" value="GO_Central"/>
</dbReference>
<dbReference type="VEuPathDB" id="TrichDB:TVAG_217370"/>
<evidence type="ECO:0000256" key="3">
    <source>
        <dbReference type="ARBA" id="ARBA00004906"/>
    </source>
</evidence>
<feature type="transmembrane region" description="Helical" evidence="15">
    <location>
        <begin position="217"/>
        <end position="238"/>
    </location>
</feature>
<keyword evidence="6 15" id="KW-0812">Transmembrane</keyword>
<keyword evidence="9 14" id="KW-0863">Zinc-finger</keyword>
<dbReference type="OMA" id="NTFAYHN"/>
<evidence type="ECO:0000256" key="8">
    <source>
        <dbReference type="ARBA" id="ARBA00022729"/>
    </source>
</evidence>
<evidence type="ECO:0000256" key="4">
    <source>
        <dbReference type="ARBA" id="ARBA00012483"/>
    </source>
</evidence>
<dbReference type="PANTHER" id="PTHR22763">
    <property type="entry name" value="RING ZINC FINGER PROTEIN"/>
    <property type="match status" value="1"/>
</dbReference>
<dbReference type="Pfam" id="PF11145">
    <property type="entry name" value="DUF2921"/>
    <property type="match status" value="1"/>
</dbReference>
<accession>A2EZB9</accession>
<evidence type="ECO:0000256" key="10">
    <source>
        <dbReference type="ARBA" id="ARBA00022786"/>
    </source>
</evidence>
<dbReference type="STRING" id="5722.A2EZB9"/>
<dbReference type="GO" id="GO:0012505">
    <property type="term" value="C:endomembrane system"/>
    <property type="evidence" value="ECO:0000318"/>
    <property type="project" value="GO_Central"/>
</dbReference>
<comment type="subcellular location">
    <subcellularLocation>
        <location evidence="2">Endomembrane system</location>
        <topology evidence="2">Multi-pass membrane protein</topology>
    </subcellularLocation>
</comment>
<comment type="pathway">
    <text evidence="3">Protein modification; protein ubiquitination.</text>
</comment>
<keyword evidence="18" id="KW-1185">Reference proteome</keyword>
<evidence type="ECO:0000256" key="6">
    <source>
        <dbReference type="ARBA" id="ARBA00022692"/>
    </source>
</evidence>
<keyword evidence="8" id="KW-0732">Signal</keyword>
<dbReference type="SMART" id="SM00184">
    <property type="entry name" value="RING"/>
    <property type="match status" value="1"/>
</dbReference>
<dbReference type="InterPro" id="IPR011016">
    <property type="entry name" value="Znf_RING-CH"/>
</dbReference>
<evidence type="ECO:0000256" key="7">
    <source>
        <dbReference type="ARBA" id="ARBA00022723"/>
    </source>
</evidence>
<evidence type="ECO:0000256" key="13">
    <source>
        <dbReference type="ARBA" id="ARBA00023136"/>
    </source>
</evidence>
<dbReference type="KEGG" id="tva:4759831"/>
<gene>
    <name evidence="17" type="ORF">TVAG_217370</name>
</gene>
<dbReference type="PROSITE" id="PS50089">
    <property type="entry name" value="ZF_RING_2"/>
    <property type="match status" value="1"/>
</dbReference>
<dbReference type="eggNOG" id="KOG0828">
    <property type="taxonomic scope" value="Eukaryota"/>
</dbReference>
<keyword evidence="10" id="KW-0833">Ubl conjugation pathway</keyword>
<evidence type="ECO:0000313" key="18">
    <source>
        <dbReference type="Proteomes" id="UP000001542"/>
    </source>
</evidence>
<dbReference type="VEuPathDB" id="TrichDB:TVAGG3_0136520"/>
<organism evidence="17 18">
    <name type="scientific">Trichomonas vaginalis (strain ATCC PRA-98 / G3)</name>
    <dbReference type="NCBI Taxonomy" id="412133"/>
    <lineage>
        <taxon>Eukaryota</taxon>
        <taxon>Metamonada</taxon>
        <taxon>Parabasalia</taxon>
        <taxon>Trichomonadida</taxon>
        <taxon>Trichomonadidae</taxon>
        <taxon>Trichomonas</taxon>
    </lineage>
</organism>
<dbReference type="SUPFAM" id="SSF57850">
    <property type="entry name" value="RING/U-box"/>
    <property type="match status" value="1"/>
</dbReference>
<dbReference type="GO" id="GO:0043161">
    <property type="term" value="P:proteasome-mediated ubiquitin-dependent protein catabolic process"/>
    <property type="evidence" value="ECO:0000318"/>
    <property type="project" value="GO_Central"/>
</dbReference>
<keyword evidence="11" id="KW-0862">Zinc</keyword>
<comment type="catalytic activity">
    <reaction evidence="1">
        <text>S-ubiquitinyl-[E2 ubiquitin-conjugating enzyme]-L-cysteine + [acceptor protein]-L-lysine = [E2 ubiquitin-conjugating enzyme]-L-cysteine + N(6)-ubiquitinyl-[acceptor protein]-L-lysine.</text>
        <dbReference type="EC" id="2.3.2.27"/>
    </reaction>
</comment>
<dbReference type="InterPro" id="IPR050731">
    <property type="entry name" value="HRD1_E3_ubiq-ligases"/>
</dbReference>
<sequence length="475" mass="54730">MFFFLFERYIYRGNWTDINPDASNITQNVSSKFRLQLESNQNIKNRKAWEATVYLHSANRLVLVRDFHLYGISAKNDTDFFLITFPRATVLIDKVIAIINAAASENNVTDPEDLDGIAKAVNKKYNSSLPLLSLATLRFHNVDDFNTGRVFDLTTGVNGTFDYERLNVNFSVSMINYPMFIKEGKKFGVLVGFIVVINFIAWRSLYRNCHSSTSLNHLSLCSYIMHISFDFSFSLFFIDLSIAAIEFVVLFSFLFLCTTTIFTWNMELIANIWRAHNPDADDLNADGLRLTFLHFFVEISTLMFMYSFATSVVFDFPVFSLIFIYSFFVPQIIHSCRSPGRKKGDEVFNLLVSIQRLVPFWYLTLYKANIHETRSYLLGFSITAYVFIQLLIVYLQNKIGGVFFLPDRFKPKEFDYSSTKPPQGSECAICMCPILDDEESVVTPCNHPFHKECLTRWLEEDMVCPICRASLPPLS</sequence>
<dbReference type="SMART" id="SM00744">
    <property type="entry name" value="RINGv"/>
    <property type="match status" value="1"/>
</dbReference>
<feature type="transmembrane region" description="Helical" evidence="15">
    <location>
        <begin position="245"/>
        <end position="264"/>
    </location>
</feature>
<feature type="transmembrane region" description="Helical" evidence="15">
    <location>
        <begin position="187"/>
        <end position="205"/>
    </location>
</feature>
<dbReference type="EC" id="2.3.2.27" evidence="4"/>
<dbReference type="PANTHER" id="PTHR22763:SF185">
    <property type="entry name" value="E3 UBIQUITIN-PROTEIN LIGASE RHF2A"/>
    <property type="match status" value="1"/>
</dbReference>
<feature type="transmembrane region" description="Helical" evidence="15">
    <location>
        <begin position="303"/>
        <end position="327"/>
    </location>
</feature>
<feature type="transmembrane region" description="Helical" evidence="15">
    <location>
        <begin position="376"/>
        <end position="395"/>
    </location>
</feature>
<dbReference type="EMBL" id="DS113550">
    <property type="protein sequence ID" value="EAY02000.1"/>
    <property type="molecule type" value="Genomic_DNA"/>
</dbReference>
<evidence type="ECO:0000256" key="9">
    <source>
        <dbReference type="ARBA" id="ARBA00022771"/>
    </source>
</evidence>
<evidence type="ECO:0000256" key="2">
    <source>
        <dbReference type="ARBA" id="ARBA00004127"/>
    </source>
</evidence>
<evidence type="ECO:0000256" key="14">
    <source>
        <dbReference type="PROSITE-ProRule" id="PRU00175"/>
    </source>
</evidence>
<dbReference type="InterPro" id="IPR021319">
    <property type="entry name" value="DUF2921"/>
</dbReference>
<reference evidence="17" key="2">
    <citation type="journal article" date="2007" name="Science">
        <title>Draft genome sequence of the sexually transmitted pathogen Trichomonas vaginalis.</title>
        <authorList>
            <person name="Carlton J.M."/>
            <person name="Hirt R.P."/>
            <person name="Silva J.C."/>
            <person name="Delcher A.L."/>
            <person name="Schatz M."/>
            <person name="Zhao Q."/>
            <person name="Wortman J.R."/>
            <person name="Bidwell S.L."/>
            <person name="Alsmark U.C.M."/>
            <person name="Besteiro S."/>
            <person name="Sicheritz-Ponten T."/>
            <person name="Noel C.J."/>
            <person name="Dacks J.B."/>
            <person name="Foster P.G."/>
            <person name="Simillion C."/>
            <person name="Van de Peer Y."/>
            <person name="Miranda-Saavedra D."/>
            <person name="Barton G.J."/>
            <person name="Westrop G.D."/>
            <person name="Mueller S."/>
            <person name="Dessi D."/>
            <person name="Fiori P.L."/>
            <person name="Ren Q."/>
            <person name="Paulsen I."/>
            <person name="Zhang H."/>
            <person name="Bastida-Corcuera F.D."/>
            <person name="Simoes-Barbosa A."/>
            <person name="Brown M.T."/>
            <person name="Hayes R.D."/>
            <person name="Mukherjee M."/>
            <person name="Okumura C.Y."/>
            <person name="Schneider R."/>
            <person name="Smith A.J."/>
            <person name="Vanacova S."/>
            <person name="Villalvazo M."/>
            <person name="Haas B.J."/>
            <person name="Pertea M."/>
            <person name="Feldblyum T.V."/>
            <person name="Utterback T.R."/>
            <person name="Shu C.L."/>
            <person name="Osoegawa K."/>
            <person name="de Jong P.J."/>
            <person name="Hrdy I."/>
            <person name="Horvathova L."/>
            <person name="Zubacova Z."/>
            <person name="Dolezal P."/>
            <person name="Malik S.B."/>
            <person name="Logsdon J.M. Jr."/>
            <person name="Henze K."/>
            <person name="Gupta A."/>
            <person name="Wang C.C."/>
            <person name="Dunne R.L."/>
            <person name="Upcroft J.A."/>
            <person name="Upcroft P."/>
            <person name="White O."/>
            <person name="Salzberg S.L."/>
            <person name="Tang P."/>
            <person name="Chiu C.-H."/>
            <person name="Lee Y.-S."/>
            <person name="Embley T.M."/>
            <person name="Coombs G.H."/>
            <person name="Mottram J.C."/>
            <person name="Tachezy J."/>
            <person name="Fraser-Liggett C.M."/>
            <person name="Johnson P.J."/>
        </authorList>
    </citation>
    <scope>NUCLEOTIDE SEQUENCE [LARGE SCALE GENOMIC DNA]</scope>
    <source>
        <strain evidence="17">G3</strain>
    </source>
</reference>
<keyword evidence="12 15" id="KW-1133">Transmembrane helix</keyword>
<proteinExistence type="predicted"/>
<dbReference type="Pfam" id="PF13639">
    <property type="entry name" value="zf-RING_2"/>
    <property type="match status" value="1"/>
</dbReference>
<dbReference type="OrthoDB" id="5772480at2759"/>
<evidence type="ECO:0000256" key="1">
    <source>
        <dbReference type="ARBA" id="ARBA00000900"/>
    </source>
</evidence>
<reference evidence="17" key="1">
    <citation type="submission" date="2006-10" db="EMBL/GenBank/DDBJ databases">
        <authorList>
            <person name="Amadeo P."/>
            <person name="Zhao Q."/>
            <person name="Wortman J."/>
            <person name="Fraser-Liggett C."/>
            <person name="Carlton J."/>
        </authorList>
    </citation>
    <scope>NUCLEOTIDE SEQUENCE</scope>
    <source>
        <strain evidence="17">G3</strain>
    </source>
</reference>
<dbReference type="InParanoid" id="A2EZB9"/>
<keyword evidence="7" id="KW-0479">Metal-binding</keyword>
<dbReference type="InterPro" id="IPR001841">
    <property type="entry name" value="Znf_RING"/>
</dbReference>